<dbReference type="EMBL" id="JAFEMO010000009">
    <property type="protein sequence ID" value="KAH7565559.1"/>
    <property type="molecule type" value="Genomic_DNA"/>
</dbReference>
<gene>
    <name evidence="2" type="ORF">JRO89_XS09G0227100</name>
</gene>
<evidence type="ECO:0000313" key="3">
    <source>
        <dbReference type="Proteomes" id="UP000827721"/>
    </source>
</evidence>
<dbReference type="PANTHER" id="PTHR47303:SF1">
    <property type="entry name" value="NF-KAPPA-B INHIBITOR BETA"/>
    <property type="match status" value="1"/>
</dbReference>
<evidence type="ECO:0000256" key="1">
    <source>
        <dbReference type="SAM" id="MobiDB-lite"/>
    </source>
</evidence>
<dbReference type="Pfam" id="PF12796">
    <property type="entry name" value="Ank_2"/>
    <property type="match status" value="1"/>
</dbReference>
<comment type="caution">
    <text evidence="2">The sequence shown here is derived from an EMBL/GenBank/DDBJ whole genome shotgun (WGS) entry which is preliminary data.</text>
</comment>
<dbReference type="PANTHER" id="PTHR47303">
    <property type="match status" value="1"/>
</dbReference>
<dbReference type="Gene3D" id="1.25.40.20">
    <property type="entry name" value="Ankyrin repeat-containing domain"/>
    <property type="match status" value="1"/>
</dbReference>
<dbReference type="InterPro" id="IPR002110">
    <property type="entry name" value="Ankyrin_rpt"/>
</dbReference>
<proteinExistence type="predicted"/>
<feature type="region of interest" description="Disordered" evidence="1">
    <location>
        <begin position="203"/>
        <end position="222"/>
    </location>
</feature>
<dbReference type="Proteomes" id="UP000827721">
    <property type="component" value="Unassembled WGS sequence"/>
</dbReference>
<organism evidence="2 3">
    <name type="scientific">Xanthoceras sorbifolium</name>
    <dbReference type="NCBI Taxonomy" id="99658"/>
    <lineage>
        <taxon>Eukaryota</taxon>
        <taxon>Viridiplantae</taxon>
        <taxon>Streptophyta</taxon>
        <taxon>Embryophyta</taxon>
        <taxon>Tracheophyta</taxon>
        <taxon>Spermatophyta</taxon>
        <taxon>Magnoliopsida</taxon>
        <taxon>eudicotyledons</taxon>
        <taxon>Gunneridae</taxon>
        <taxon>Pentapetalae</taxon>
        <taxon>rosids</taxon>
        <taxon>malvids</taxon>
        <taxon>Sapindales</taxon>
        <taxon>Sapindaceae</taxon>
        <taxon>Xanthoceroideae</taxon>
        <taxon>Xanthoceras</taxon>
    </lineage>
</organism>
<name>A0ABQ8HMS9_9ROSI</name>
<dbReference type="InterPro" id="IPR036770">
    <property type="entry name" value="Ankyrin_rpt-contain_sf"/>
</dbReference>
<evidence type="ECO:0000313" key="2">
    <source>
        <dbReference type="EMBL" id="KAH7565559.1"/>
    </source>
</evidence>
<keyword evidence="3" id="KW-1185">Reference proteome</keyword>
<sequence length="256" mass="28646">MHSFDLFIRSLTVEQREITELIVEDMEPNVSINYDDDQLQHIAEQIMIDDELFRSFEVNNDPEALYANITEFGQNIFHLLGQFDDAIGLVEKFVLRVPPESLERENVQGVTALVIAAVSGNTKAAKAFVGRHEKLLSVRHGKDELLPIHAAAISSRKETVEYLISVTAEVEDLAGECGSMLLKILIRSNLFDIPLQEEKNPYPLPTGVDGGDIEKQTDTVTNSSAESVPSKFLQIAAKFGELRNKLNITLWNVLMH</sequence>
<dbReference type="SUPFAM" id="SSF48403">
    <property type="entry name" value="Ankyrin repeat"/>
    <property type="match status" value="1"/>
</dbReference>
<protein>
    <submittedName>
        <fullName evidence="2">Uncharacterized protein</fullName>
    </submittedName>
</protein>
<accession>A0ABQ8HMS9</accession>
<reference evidence="2 3" key="1">
    <citation type="submission" date="2021-02" db="EMBL/GenBank/DDBJ databases">
        <title>Plant Genome Project.</title>
        <authorList>
            <person name="Zhang R.-G."/>
        </authorList>
    </citation>
    <scope>NUCLEOTIDE SEQUENCE [LARGE SCALE GENOMIC DNA]</scope>
    <source>
        <tissue evidence="2">Leaves</tissue>
    </source>
</reference>